<feature type="non-terminal residue" evidence="2">
    <location>
        <position position="95"/>
    </location>
</feature>
<proteinExistence type="predicted"/>
<reference evidence="2 3" key="1">
    <citation type="submission" date="2022-05" db="EMBL/GenBank/DDBJ databases">
        <authorList>
            <consortium name="Genoscope - CEA"/>
            <person name="William W."/>
        </authorList>
    </citation>
    <scope>NUCLEOTIDE SEQUENCE [LARGE SCALE GENOMIC DNA]</scope>
</reference>
<sequence length="95" mass="10663">MFVPKRSAKKGKSNKNKLDINQEVIQLIQEASQFRHASIIQYGNRVLPIMESGYHDTGFYLSMPSSLGAQQTTKERMSEGSYGNPLLYGNGNTKH</sequence>
<feature type="region of interest" description="Disordered" evidence="1">
    <location>
        <begin position="70"/>
        <end position="95"/>
    </location>
</feature>
<name>A0AAU9VNB4_9CNID</name>
<dbReference type="EMBL" id="CALNXJ010000001">
    <property type="protein sequence ID" value="CAH3031691.1"/>
    <property type="molecule type" value="Genomic_DNA"/>
</dbReference>
<gene>
    <name evidence="2" type="ORF">PMEA_00000464</name>
</gene>
<evidence type="ECO:0000313" key="2">
    <source>
        <dbReference type="EMBL" id="CAH3031691.1"/>
    </source>
</evidence>
<protein>
    <submittedName>
        <fullName evidence="2">Uncharacterized protein</fullName>
    </submittedName>
</protein>
<organism evidence="2 3">
    <name type="scientific">Pocillopora meandrina</name>
    <dbReference type="NCBI Taxonomy" id="46732"/>
    <lineage>
        <taxon>Eukaryota</taxon>
        <taxon>Metazoa</taxon>
        <taxon>Cnidaria</taxon>
        <taxon>Anthozoa</taxon>
        <taxon>Hexacorallia</taxon>
        <taxon>Scleractinia</taxon>
        <taxon>Astrocoeniina</taxon>
        <taxon>Pocilloporidae</taxon>
        <taxon>Pocillopora</taxon>
    </lineage>
</organism>
<accession>A0AAU9VNB4</accession>
<keyword evidence="3" id="KW-1185">Reference proteome</keyword>
<evidence type="ECO:0000256" key="1">
    <source>
        <dbReference type="SAM" id="MobiDB-lite"/>
    </source>
</evidence>
<comment type="caution">
    <text evidence="2">The sequence shown here is derived from an EMBL/GenBank/DDBJ whole genome shotgun (WGS) entry which is preliminary data.</text>
</comment>
<evidence type="ECO:0000313" key="3">
    <source>
        <dbReference type="Proteomes" id="UP001159428"/>
    </source>
</evidence>
<dbReference type="Proteomes" id="UP001159428">
    <property type="component" value="Unassembled WGS sequence"/>
</dbReference>
<dbReference type="AlphaFoldDB" id="A0AAU9VNB4"/>